<dbReference type="Pfam" id="PF00306">
    <property type="entry name" value="ATP-synt_ab_C"/>
    <property type="match status" value="1"/>
</dbReference>
<name>A0ABT8UHP2_9MYCO</name>
<dbReference type="InterPro" id="IPR023366">
    <property type="entry name" value="ATP_synth_asu-like_sf"/>
</dbReference>
<dbReference type="Pfam" id="PF02874">
    <property type="entry name" value="ATP-synt_ab_N"/>
    <property type="match status" value="1"/>
</dbReference>
<dbReference type="InterPro" id="IPR000194">
    <property type="entry name" value="ATPase_F1/V1/A1_a/bsu_nucl-bd"/>
</dbReference>
<dbReference type="Gene3D" id="2.40.30.20">
    <property type="match status" value="1"/>
</dbReference>
<keyword evidence="5 12" id="KW-0547">Nucleotide-binding</keyword>
<dbReference type="PANTHER" id="PTHR48082">
    <property type="entry name" value="ATP SYNTHASE SUBUNIT ALPHA, MITOCHONDRIAL"/>
    <property type="match status" value="1"/>
</dbReference>
<keyword evidence="10 12" id="KW-0139">CF(1)</keyword>
<dbReference type="CDD" id="cd18116">
    <property type="entry name" value="ATP-synt_F1_alpha_N"/>
    <property type="match status" value="1"/>
</dbReference>
<evidence type="ECO:0000256" key="1">
    <source>
        <dbReference type="ARBA" id="ARBA00004370"/>
    </source>
</evidence>
<dbReference type="EMBL" id="JAUMSQ010000063">
    <property type="protein sequence ID" value="MDO3636330.1"/>
    <property type="molecule type" value="Genomic_DNA"/>
</dbReference>
<keyword evidence="3 12" id="KW-0813">Transport</keyword>
<comment type="catalytic activity">
    <reaction evidence="12">
        <text>ATP + H2O + 4 H(+)(in) = ADP + phosphate + 5 H(+)(out)</text>
        <dbReference type="Rhea" id="RHEA:57720"/>
        <dbReference type="ChEBI" id="CHEBI:15377"/>
        <dbReference type="ChEBI" id="CHEBI:15378"/>
        <dbReference type="ChEBI" id="CHEBI:30616"/>
        <dbReference type="ChEBI" id="CHEBI:43474"/>
        <dbReference type="ChEBI" id="CHEBI:456216"/>
        <dbReference type="EC" id="7.1.2.2"/>
    </reaction>
</comment>
<feature type="site" description="Required for activity" evidence="12">
    <location>
        <position position="373"/>
    </location>
</feature>
<dbReference type="EC" id="7.1.2.2" evidence="12"/>
<dbReference type="InterPro" id="IPR020003">
    <property type="entry name" value="ATPase_a/bsu_AS"/>
</dbReference>
<dbReference type="InterPro" id="IPR000793">
    <property type="entry name" value="ATP_synth_asu_C"/>
</dbReference>
<gene>
    <name evidence="12 17" type="primary">atpA</name>
    <name evidence="17" type="ORF">Q2100_11295</name>
</gene>
<evidence type="ECO:0000256" key="11">
    <source>
        <dbReference type="ARBA" id="ARBA00023310"/>
    </source>
</evidence>
<dbReference type="Pfam" id="PF00006">
    <property type="entry name" value="ATP-synt_ab"/>
    <property type="match status" value="1"/>
</dbReference>
<dbReference type="NCBIfam" id="TIGR00962">
    <property type="entry name" value="atpA"/>
    <property type="match status" value="1"/>
</dbReference>
<dbReference type="CDD" id="cd18113">
    <property type="entry name" value="ATP-synt_F1_alpha_C"/>
    <property type="match status" value="1"/>
</dbReference>
<dbReference type="CDD" id="cd01132">
    <property type="entry name" value="F1-ATPase_alpha_CD"/>
    <property type="match status" value="1"/>
</dbReference>
<comment type="caution">
    <text evidence="17">The sequence shown here is derived from an EMBL/GenBank/DDBJ whole genome shotgun (WGS) entry which is preliminary data.</text>
</comment>
<evidence type="ECO:0000259" key="16">
    <source>
        <dbReference type="Pfam" id="PF02874"/>
    </source>
</evidence>
<dbReference type="RefSeq" id="WP_302914128.1">
    <property type="nucleotide sequence ID" value="NZ_JAUMSQ010000063.1"/>
</dbReference>
<evidence type="ECO:0000259" key="15">
    <source>
        <dbReference type="Pfam" id="PF00306"/>
    </source>
</evidence>
<evidence type="ECO:0000256" key="8">
    <source>
        <dbReference type="ARBA" id="ARBA00023065"/>
    </source>
</evidence>
<sequence length="548" mass="59427">MAELTISAADIQGAIEDYVANFATDTDREEIGTVIDAGDGIAHVEGLPSVMTQELLEFPGGVLGVALNLDEHSIGAVILGDFDKIEEGQQVKRTGEVLSVPVGDGFLGRVVNPLGQPIDGRGEIETSERRALELQAPSVVQRQGVGEPLQTGIKAIDSQTPIGRGQRQLIIGDRKTGKTAVCVDTILNQRQNWETGDPDQQVRCVYVAVGQKGTTIASVRQTLEDGGAMDYTTIVAAPASDSAGFKWLAPYAGSAIAQHWMYDGKHVLIVFDDLTKHAEAYRAISLLLRRPPGREAFPGDVFYLHSRLLERCAKLSDELGGGSMTGLPLIETKANDISAYIPTNVISITDGQCFLETDLFNQGVRPAINVGVSVSRVGGAAQIKAMKEVAGSLRLDLSQYRELESFAAFASDLDATSKAQLDRGARLVELLKQPQNSPMPVEEQVVAIFLGTRGHLDSVPIEDVMRFEQEFLEHLKSSKQEIFDEIRDSKKLSDELEKKLVDAVNDFKKGFESSTGESVVADENVDALSDEDLEKESVKVRKPAPKKK</sequence>
<keyword evidence="12" id="KW-0375">Hydrogen ion transport</keyword>
<evidence type="ECO:0000256" key="3">
    <source>
        <dbReference type="ARBA" id="ARBA00022448"/>
    </source>
</evidence>
<evidence type="ECO:0000256" key="5">
    <source>
        <dbReference type="ARBA" id="ARBA00022741"/>
    </source>
</evidence>
<dbReference type="SUPFAM" id="SSF50615">
    <property type="entry name" value="N-terminal domain of alpha and beta subunits of F1 ATP synthase"/>
    <property type="match status" value="1"/>
</dbReference>
<dbReference type="PANTHER" id="PTHR48082:SF2">
    <property type="entry name" value="ATP SYNTHASE SUBUNIT ALPHA, MITOCHONDRIAL"/>
    <property type="match status" value="1"/>
</dbReference>
<organism evidence="17 18">
    <name type="scientific">Mycolicibacterium arseniciresistens</name>
    <dbReference type="NCBI Taxonomy" id="3062257"/>
    <lineage>
        <taxon>Bacteria</taxon>
        <taxon>Bacillati</taxon>
        <taxon>Actinomycetota</taxon>
        <taxon>Actinomycetes</taxon>
        <taxon>Mycobacteriales</taxon>
        <taxon>Mycobacteriaceae</taxon>
        <taxon>Mycolicibacterium</taxon>
    </lineage>
</organism>
<dbReference type="Gene3D" id="1.20.150.20">
    <property type="entry name" value="ATP synthase alpha/beta chain, C-terminal domain"/>
    <property type="match status" value="1"/>
</dbReference>
<keyword evidence="7 12" id="KW-1278">Translocase</keyword>
<dbReference type="HAMAP" id="MF_01346">
    <property type="entry name" value="ATP_synth_alpha_bact"/>
    <property type="match status" value="1"/>
</dbReference>
<dbReference type="NCBIfam" id="NF009884">
    <property type="entry name" value="PRK13343.1"/>
    <property type="match status" value="1"/>
</dbReference>
<feature type="domain" description="ATPase F1/V1/A1 complex alpha/beta subunit N-terminal" evidence="16">
    <location>
        <begin position="29"/>
        <end position="95"/>
    </location>
</feature>
<comment type="subcellular location">
    <subcellularLocation>
        <location evidence="12">Cell membrane</location>
        <topology evidence="12">Peripheral membrane protein</topology>
    </subcellularLocation>
    <subcellularLocation>
        <location evidence="1">Membrane</location>
    </subcellularLocation>
</comment>
<keyword evidence="6 12" id="KW-0067">ATP-binding</keyword>
<dbReference type="InterPro" id="IPR004100">
    <property type="entry name" value="ATPase_F1/V1/A1_a/bsu_N"/>
</dbReference>
<feature type="coiled-coil region" evidence="13">
    <location>
        <begin position="479"/>
        <end position="506"/>
    </location>
</feature>
<evidence type="ECO:0000256" key="12">
    <source>
        <dbReference type="HAMAP-Rule" id="MF_01346"/>
    </source>
</evidence>
<reference evidence="17" key="1">
    <citation type="submission" date="2023-07" db="EMBL/GenBank/DDBJ databases">
        <title>Mycolicibacterium sp. nov., a novel bacterial species.</title>
        <authorList>
            <person name="Cao Y."/>
        </authorList>
    </citation>
    <scope>NUCLEOTIDE SEQUENCE</scope>
    <source>
        <strain evidence="17">KC 300</strain>
    </source>
</reference>
<dbReference type="Gene3D" id="3.40.50.300">
    <property type="entry name" value="P-loop containing nucleotide triphosphate hydrolases"/>
    <property type="match status" value="1"/>
</dbReference>
<evidence type="ECO:0000256" key="9">
    <source>
        <dbReference type="ARBA" id="ARBA00023136"/>
    </source>
</evidence>
<dbReference type="InterPro" id="IPR033732">
    <property type="entry name" value="ATP_synth_F1_a_nt-bd_dom"/>
</dbReference>
<feature type="domain" description="ATPase F1/V1/A1 complex alpha/beta subunit nucleotide-binding" evidence="14">
    <location>
        <begin position="152"/>
        <end position="375"/>
    </location>
</feature>
<keyword evidence="4 12" id="KW-1003">Cell membrane</keyword>
<evidence type="ECO:0000259" key="14">
    <source>
        <dbReference type="Pfam" id="PF00006"/>
    </source>
</evidence>
<dbReference type="Proteomes" id="UP001168823">
    <property type="component" value="Unassembled WGS sequence"/>
</dbReference>
<dbReference type="InterPro" id="IPR038376">
    <property type="entry name" value="ATP_synth_asu_C_sf"/>
</dbReference>
<evidence type="ECO:0000256" key="4">
    <source>
        <dbReference type="ARBA" id="ARBA00022475"/>
    </source>
</evidence>
<accession>A0ABT8UHP2</accession>
<keyword evidence="13" id="KW-0175">Coiled coil</keyword>
<keyword evidence="8 12" id="KW-0406">Ion transport</keyword>
<dbReference type="InterPro" id="IPR036121">
    <property type="entry name" value="ATPase_F1/V1/A1_a/bsu_N_sf"/>
</dbReference>
<protein>
    <recommendedName>
        <fullName evidence="12">ATP synthase subunit alpha</fullName>
        <ecNumber evidence="12">7.1.2.2</ecNumber>
    </recommendedName>
    <alternativeName>
        <fullName evidence="12">ATP synthase F1 sector subunit alpha</fullName>
    </alternativeName>
    <alternativeName>
        <fullName evidence="12">F-ATPase subunit alpha</fullName>
    </alternativeName>
</protein>
<feature type="domain" description="ATP synthase alpha subunit C-terminal" evidence="15">
    <location>
        <begin position="382"/>
        <end position="507"/>
    </location>
</feature>
<evidence type="ECO:0000256" key="6">
    <source>
        <dbReference type="ARBA" id="ARBA00022840"/>
    </source>
</evidence>
<comment type="function">
    <text evidence="12">Produces ATP from ADP in the presence of a proton gradient across the membrane. The alpha chain is a regulatory subunit.</text>
</comment>
<dbReference type="SUPFAM" id="SSF47917">
    <property type="entry name" value="C-terminal domain of alpha and beta subunits of F1 ATP synthase"/>
    <property type="match status" value="1"/>
</dbReference>
<keyword evidence="9 12" id="KW-0472">Membrane</keyword>
<evidence type="ECO:0000313" key="18">
    <source>
        <dbReference type="Proteomes" id="UP001168823"/>
    </source>
</evidence>
<feature type="binding site" evidence="12">
    <location>
        <begin position="172"/>
        <end position="179"/>
    </location>
    <ligand>
        <name>ATP</name>
        <dbReference type="ChEBI" id="CHEBI:30616"/>
    </ligand>
</feature>
<comment type="similarity">
    <text evidence="2 12">Belongs to the ATPase alpha/beta chains family.</text>
</comment>
<proteinExistence type="inferred from homology"/>
<keyword evidence="18" id="KW-1185">Reference proteome</keyword>
<evidence type="ECO:0000256" key="7">
    <source>
        <dbReference type="ARBA" id="ARBA00022967"/>
    </source>
</evidence>
<evidence type="ECO:0000313" key="17">
    <source>
        <dbReference type="EMBL" id="MDO3636330.1"/>
    </source>
</evidence>
<dbReference type="SUPFAM" id="SSF52540">
    <property type="entry name" value="P-loop containing nucleoside triphosphate hydrolases"/>
    <property type="match status" value="1"/>
</dbReference>
<evidence type="ECO:0000256" key="10">
    <source>
        <dbReference type="ARBA" id="ARBA00023196"/>
    </source>
</evidence>
<evidence type="ECO:0000256" key="2">
    <source>
        <dbReference type="ARBA" id="ARBA00008936"/>
    </source>
</evidence>
<dbReference type="PROSITE" id="PS00152">
    <property type="entry name" value="ATPASE_ALPHA_BETA"/>
    <property type="match status" value="1"/>
</dbReference>
<keyword evidence="11 12" id="KW-0066">ATP synthesis</keyword>
<evidence type="ECO:0000256" key="13">
    <source>
        <dbReference type="SAM" id="Coils"/>
    </source>
</evidence>
<dbReference type="InterPro" id="IPR027417">
    <property type="entry name" value="P-loop_NTPase"/>
</dbReference>
<dbReference type="InterPro" id="IPR005294">
    <property type="entry name" value="ATP_synth_F1_asu"/>
</dbReference>